<dbReference type="PROSITE" id="PS51257">
    <property type="entry name" value="PROKAR_LIPOPROTEIN"/>
    <property type="match status" value="1"/>
</dbReference>
<proteinExistence type="predicted"/>
<keyword evidence="2" id="KW-1185">Reference proteome</keyword>
<protein>
    <submittedName>
        <fullName evidence="1">6-bladed beta-propeller</fullName>
    </submittedName>
</protein>
<dbReference type="Pfam" id="PF17170">
    <property type="entry name" value="DUF5128"/>
    <property type="match status" value="1"/>
</dbReference>
<evidence type="ECO:0000313" key="1">
    <source>
        <dbReference type="EMBL" id="MCR9016521.1"/>
    </source>
</evidence>
<gene>
    <name evidence="1" type="ORF">NU887_15870</name>
</gene>
<reference evidence="1" key="1">
    <citation type="submission" date="2022-08" db="EMBL/GenBank/DDBJ databases">
        <authorList>
            <person name="Zhang D."/>
        </authorList>
    </citation>
    <scope>NUCLEOTIDE SEQUENCE</scope>
    <source>
        <strain evidence="1">XJ19-11</strain>
    </source>
</reference>
<accession>A0A9X2T267</accession>
<dbReference type="RefSeq" id="WP_258424367.1">
    <property type="nucleotide sequence ID" value="NZ_JANSUY010000015.1"/>
</dbReference>
<evidence type="ECO:0000313" key="2">
    <source>
        <dbReference type="Proteomes" id="UP001142175"/>
    </source>
</evidence>
<name>A0A9X2T267_9BACT</name>
<comment type="caution">
    <text evidence="1">The sequence shown here is derived from an EMBL/GenBank/DDBJ whole genome shotgun (WGS) entry which is preliminary data.</text>
</comment>
<dbReference type="Proteomes" id="UP001142175">
    <property type="component" value="Unassembled WGS sequence"/>
</dbReference>
<organism evidence="1 2">
    <name type="scientific">Aquiflexum gelatinilyticum</name>
    <dbReference type="NCBI Taxonomy" id="2961943"/>
    <lineage>
        <taxon>Bacteria</taxon>
        <taxon>Pseudomonadati</taxon>
        <taxon>Bacteroidota</taxon>
        <taxon>Cytophagia</taxon>
        <taxon>Cytophagales</taxon>
        <taxon>Cyclobacteriaceae</taxon>
        <taxon>Aquiflexum</taxon>
    </lineage>
</organism>
<dbReference type="AlphaFoldDB" id="A0A9X2T267"/>
<sequence length="376" mass="43372">MVSRNLRILKIFAFVFTFYACEKPVKSNTGVGDEESFTFVFDKIQMDSHSFEIYTLIPLETTQNNFLSNNLTVKTTEDFIFVFDEKIRDGIHKFDQKGRYVSQIISVGEGPERVNSIADFIISGDNIEILSGKGAYSEIIYFSIIGEKIVNKLKLEIIGFSFEKIGETYYIYSSYNFPFAEYRVSKLDLQGNIISGFLNNDYSGKMMPVIERNFFTNNGSTFLTESFSNKIYELTEEALKTKYIIDFGRNNIQQDFFENDMMVAFEKLNNNGFFSIRNHFESPDLGYTNLVFQKENTSELYQVFFDKRSKEIVKNKLEGPWIELLQYPIGMTGSNLLIFSIPPKVLLQNAELLNLQLNSGIEIDDNPVLAYLKLKK</sequence>
<dbReference type="EMBL" id="JANSUY010000015">
    <property type="protein sequence ID" value="MCR9016521.1"/>
    <property type="molecule type" value="Genomic_DNA"/>
</dbReference>